<keyword evidence="1 3" id="KW-0732">Signal</keyword>
<proteinExistence type="predicted"/>
<feature type="domain" description="Endonuclease/exonuclease/phosphatase" evidence="4">
    <location>
        <begin position="168"/>
        <end position="418"/>
    </location>
</feature>
<dbReference type="InterPro" id="IPR036691">
    <property type="entry name" value="Endo/exonu/phosph_ase_sf"/>
</dbReference>
<dbReference type="EMBL" id="CP050467">
    <property type="protein sequence ID" value="UTZ25757.1"/>
    <property type="molecule type" value="Genomic_DNA"/>
</dbReference>
<dbReference type="AlphaFoldDB" id="A0AAE9MZA8"/>
<dbReference type="RefSeq" id="WP_255937510.1">
    <property type="nucleotide sequence ID" value="NZ_CP050467.1"/>
</dbReference>
<evidence type="ECO:0000256" key="3">
    <source>
        <dbReference type="SAM" id="SignalP"/>
    </source>
</evidence>
<name>A0AAE9MZA8_9VIBR</name>
<evidence type="ECO:0000313" key="6">
    <source>
        <dbReference type="Proteomes" id="UP001058687"/>
    </source>
</evidence>
<dbReference type="GO" id="GO:0004767">
    <property type="term" value="F:sphingomyelin phosphodiesterase activity"/>
    <property type="evidence" value="ECO:0007669"/>
    <property type="project" value="InterPro"/>
</dbReference>
<dbReference type="CDD" id="cd09078">
    <property type="entry name" value="nSMase"/>
    <property type="match status" value="1"/>
</dbReference>
<dbReference type="Pfam" id="PF03372">
    <property type="entry name" value="Exo_endo_phos"/>
    <property type="match status" value="1"/>
</dbReference>
<accession>A0AAE9MZA8</accession>
<dbReference type="Gene3D" id="3.60.10.10">
    <property type="entry name" value="Endonuclease/exonuclease/phosphatase"/>
    <property type="match status" value="1"/>
</dbReference>
<dbReference type="InterPro" id="IPR017766">
    <property type="entry name" value="Sphingomyelinase/PLipase_C"/>
</dbReference>
<organism evidence="5 6">
    <name type="scientific">Vibrio campbellii</name>
    <dbReference type="NCBI Taxonomy" id="680"/>
    <lineage>
        <taxon>Bacteria</taxon>
        <taxon>Pseudomonadati</taxon>
        <taxon>Pseudomonadota</taxon>
        <taxon>Gammaproteobacteria</taxon>
        <taxon>Vibrionales</taxon>
        <taxon>Vibrionaceae</taxon>
        <taxon>Vibrio</taxon>
    </lineage>
</organism>
<evidence type="ECO:0000256" key="2">
    <source>
        <dbReference type="ARBA" id="ARBA00022801"/>
    </source>
</evidence>
<dbReference type="PANTHER" id="PTHR16320:SF23">
    <property type="entry name" value="SPHINGOMYELINASE C 1"/>
    <property type="match status" value="1"/>
</dbReference>
<dbReference type="GO" id="GO:0005576">
    <property type="term" value="C:extracellular region"/>
    <property type="evidence" value="ECO:0007669"/>
    <property type="project" value="InterPro"/>
</dbReference>
<evidence type="ECO:0000313" key="5">
    <source>
        <dbReference type="EMBL" id="UTZ25757.1"/>
    </source>
</evidence>
<sequence>MARKIIITFLINLFLMSYSRADSNIYVLNNTDEVINVFSSGDSNIISGDGIDVIEPYQYFKVSKLSRYSNIESGKSYYFFIFLGYEHLTLALKLDGNLLGSNMSFTLTDPETTHVSGFKSDRNIYSSSKGEFQYYYKASYTGGYDDVTFVVDRKKVIEPYSKNNIRVLTYNVWMLPYIGSNMNLRDDKIVNETKEYDVVFMQEVFRRENENEIYATMREHFEYRSEKLDGGGSNTYDGGVVTFSKFPIIAQSQHVFDNCIGTDCAADKGVLYTKILKDGRNFHFLNLHLGSWNSQKHRDVRILQIYEIKSFLEQLNIPDDEPIILGGDFNIAKHKFPLDFSMLLDSLNLLEPTLSGPLEYSYDPVVNINLAGGDVSERERLDYLLYVDNGAVASSKASIEVLRTFDTDMWGIWDLSDHLAVSGTFYVH</sequence>
<protein>
    <submittedName>
        <fullName evidence="5">Sphingomyelin phosphodiesterase</fullName>
    </submittedName>
</protein>
<reference evidence="5" key="1">
    <citation type="submission" date="2020-03" db="EMBL/GenBank/DDBJ databases">
        <title>Five strains of Vibrio campbellii isolated from Mariana Trench.</title>
        <authorList>
            <person name="Liang J."/>
            <person name="Zhang X.-H."/>
        </authorList>
    </citation>
    <scope>NUCLEOTIDE SEQUENCE</scope>
    <source>
        <strain evidence="5">LJC014</strain>
    </source>
</reference>
<dbReference type="PANTHER" id="PTHR16320">
    <property type="entry name" value="SPHINGOMYELINASE FAMILY MEMBER"/>
    <property type="match status" value="1"/>
</dbReference>
<dbReference type="InterPro" id="IPR005135">
    <property type="entry name" value="Endo/exonuclease/phosphatase"/>
</dbReference>
<keyword evidence="2" id="KW-0378">Hydrolase</keyword>
<feature type="chain" id="PRO_5042215659" evidence="3">
    <location>
        <begin position="22"/>
        <end position="428"/>
    </location>
</feature>
<dbReference type="Proteomes" id="UP001058687">
    <property type="component" value="Chromosome 1"/>
</dbReference>
<gene>
    <name evidence="5" type="ORF">HB761_02715</name>
</gene>
<dbReference type="InterPro" id="IPR038772">
    <property type="entry name" value="Sph/SMPD2-like"/>
</dbReference>
<evidence type="ECO:0000256" key="1">
    <source>
        <dbReference type="ARBA" id="ARBA00022729"/>
    </source>
</evidence>
<evidence type="ECO:0000259" key="4">
    <source>
        <dbReference type="Pfam" id="PF03372"/>
    </source>
</evidence>
<feature type="signal peptide" evidence="3">
    <location>
        <begin position="1"/>
        <end position="21"/>
    </location>
</feature>
<dbReference type="SUPFAM" id="SSF56219">
    <property type="entry name" value="DNase I-like"/>
    <property type="match status" value="1"/>
</dbReference>